<dbReference type="Proteomes" id="UP000317214">
    <property type="component" value="Chromosome"/>
</dbReference>
<feature type="domain" description="Glutamyl/glutaminyl-tRNA synthetase class Ib catalytic" evidence="8">
    <location>
        <begin position="6"/>
        <end position="269"/>
    </location>
</feature>
<evidence type="ECO:0000256" key="7">
    <source>
        <dbReference type="RuleBase" id="RU363037"/>
    </source>
</evidence>
<keyword evidence="6 7" id="KW-0030">Aminoacyl-tRNA synthetase</keyword>
<keyword evidence="3 7" id="KW-0547">Nucleotide-binding</keyword>
<sequence length="281" mass="31669">MTLSFRTRFAPSPTGYLHLGHVLSALHARSMAGEAGAYHVRIEDIDGTRCRPDYVMGLEEDLRWLGLWSGNEVRQQSQHVEEYRAVLSELKIRGLLYPCFCTRAEIGLASEGRLAPDGSFFYPGTCRNKACDAEHRDGQPVLWRLDMARALDILQEEPGWYEYGQGRLAGRAASFGDVVLARRDTGLSYHLCVTHDDALQNFNRVTRGMDLFEATSVHRVLQALMGWAEPEYAHHSLLMENDGRKLSKRDGAMGVRLLRQDGWSAQAVLRHPALKDARGSW</sequence>
<evidence type="ECO:0000256" key="2">
    <source>
        <dbReference type="ARBA" id="ARBA00022723"/>
    </source>
</evidence>
<name>A0A4Y6VBP6_9PROT</name>
<keyword evidence="4" id="KW-0862">Zinc</keyword>
<dbReference type="AlphaFoldDB" id="A0A4Y6VBP6"/>
<keyword evidence="1 7" id="KW-0436">Ligase</keyword>
<keyword evidence="7" id="KW-0648">Protein biosynthesis</keyword>
<proteinExistence type="inferred from homology"/>
<reference evidence="9 10" key="1">
    <citation type="submission" date="2018-09" db="EMBL/GenBank/DDBJ databases">
        <title>The complete genome sequence of Neokomagataea tanensis NBRC 106556(T).</title>
        <authorList>
            <person name="Chua K.-O."/>
            <person name="See-Too W.-S."/>
            <person name="Hong K.-W."/>
            <person name="Yin W.-F."/>
            <person name="Chan K.-G."/>
        </authorList>
    </citation>
    <scope>NUCLEOTIDE SEQUENCE [LARGE SCALE GENOMIC DNA]</scope>
    <source>
        <strain evidence="10">AH13 \ NBRC 106556</strain>
    </source>
</reference>
<dbReference type="Gene3D" id="3.40.50.620">
    <property type="entry name" value="HUPs"/>
    <property type="match status" value="1"/>
</dbReference>
<dbReference type="InterPro" id="IPR020058">
    <property type="entry name" value="Glu/Gln-tRNA-synth_Ib_cat-dom"/>
</dbReference>
<dbReference type="InterPro" id="IPR049940">
    <property type="entry name" value="GluQ/Sye"/>
</dbReference>
<evidence type="ECO:0000256" key="5">
    <source>
        <dbReference type="ARBA" id="ARBA00022840"/>
    </source>
</evidence>
<keyword evidence="2" id="KW-0479">Metal-binding</keyword>
<dbReference type="InterPro" id="IPR014729">
    <property type="entry name" value="Rossmann-like_a/b/a_fold"/>
</dbReference>
<evidence type="ECO:0000256" key="1">
    <source>
        <dbReference type="ARBA" id="ARBA00022598"/>
    </source>
</evidence>
<comment type="similarity">
    <text evidence="7">Belongs to the class-I aminoacyl-tRNA synthetase family.</text>
</comment>
<dbReference type="SUPFAM" id="SSF52374">
    <property type="entry name" value="Nucleotidylyl transferase"/>
    <property type="match status" value="1"/>
</dbReference>
<dbReference type="GO" id="GO:0005829">
    <property type="term" value="C:cytosol"/>
    <property type="evidence" value="ECO:0007669"/>
    <property type="project" value="TreeGrafter"/>
</dbReference>
<dbReference type="GO" id="GO:0006424">
    <property type="term" value="P:glutamyl-tRNA aminoacylation"/>
    <property type="evidence" value="ECO:0007669"/>
    <property type="project" value="TreeGrafter"/>
</dbReference>
<dbReference type="Pfam" id="PF00749">
    <property type="entry name" value="tRNA-synt_1c"/>
    <property type="match status" value="1"/>
</dbReference>
<dbReference type="InterPro" id="IPR000924">
    <property type="entry name" value="Glu/Gln-tRNA-synth"/>
</dbReference>
<evidence type="ECO:0000256" key="6">
    <source>
        <dbReference type="ARBA" id="ARBA00023146"/>
    </source>
</evidence>
<dbReference type="NCBIfam" id="NF004315">
    <property type="entry name" value="PRK05710.1-4"/>
    <property type="match status" value="1"/>
</dbReference>
<keyword evidence="10" id="KW-1185">Reference proteome</keyword>
<organism evidence="9 10">
    <name type="scientific">Neokomagataea tanensis</name>
    <dbReference type="NCBI Taxonomy" id="661191"/>
    <lineage>
        <taxon>Bacteria</taxon>
        <taxon>Pseudomonadati</taxon>
        <taxon>Pseudomonadota</taxon>
        <taxon>Alphaproteobacteria</taxon>
        <taxon>Acetobacterales</taxon>
        <taxon>Acetobacteraceae</taxon>
        <taxon>Neokomagataea</taxon>
    </lineage>
</organism>
<dbReference type="PANTHER" id="PTHR43311">
    <property type="entry name" value="GLUTAMATE--TRNA LIGASE"/>
    <property type="match status" value="1"/>
</dbReference>
<dbReference type="RefSeq" id="WP_141492240.1">
    <property type="nucleotide sequence ID" value="NZ_CP032485.1"/>
</dbReference>
<protein>
    <submittedName>
        <fullName evidence="9">tRNA glutamyl-Q(34) synthetase GluQRS</fullName>
    </submittedName>
</protein>
<dbReference type="EMBL" id="CP032485">
    <property type="protein sequence ID" value="QDH25805.1"/>
    <property type="molecule type" value="Genomic_DNA"/>
</dbReference>
<dbReference type="PANTHER" id="PTHR43311:SF1">
    <property type="entry name" value="GLUTAMYL-Q TRNA(ASP) SYNTHETASE"/>
    <property type="match status" value="1"/>
</dbReference>
<evidence type="ECO:0000313" key="10">
    <source>
        <dbReference type="Proteomes" id="UP000317214"/>
    </source>
</evidence>
<dbReference type="GO" id="GO:0004818">
    <property type="term" value="F:glutamate-tRNA ligase activity"/>
    <property type="evidence" value="ECO:0007669"/>
    <property type="project" value="TreeGrafter"/>
</dbReference>
<dbReference type="PROSITE" id="PS00178">
    <property type="entry name" value="AA_TRNA_LIGASE_I"/>
    <property type="match status" value="1"/>
</dbReference>
<evidence type="ECO:0000259" key="8">
    <source>
        <dbReference type="Pfam" id="PF00749"/>
    </source>
</evidence>
<dbReference type="GO" id="GO:0005524">
    <property type="term" value="F:ATP binding"/>
    <property type="evidence" value="ECO:0007669"/>
    <property type="project" value="UniProtKB-KW"/>
</dbReference>
<dbReference type="PRINTS" id="PR00987">
    <property type="entry name" value="TRNASYNTHGLU"/>
</dbReference>
<evidence type="ECO:0000256" key="4">
    <source>
        <dbReference type="ARBA" id="ARBA00022833"/>
    </source>
</evidence>
<keyword evidence="5 7" id="KW-0067">ATP-binding</keyword>
<gene>
    <name evidence="9" type="ORF">D5366_03035</name>
</gene>
<dbReference type="OrthoDB" id="9807503at2"/>
<dbReference type="KEGG" id="ntn:D5366_03035"/>
<evidence type="ECO:0000313" key="9">
    <source>
        <dbReference type="EMBL" id="QDH25805.1"/>
    </source>
</evidence>
<accession>A0A4Y6VBP6</accession>
<dbReference type="InterPro" id="IPR001412">
    <property type="entry name" value="aa-tRNA-synth_I_CS"/>
</dbReference>
<evidence type="ECO:0000256" key="3">
    <source>
        <dbReference type="ARBA" id="ARBA00022741"/>
    </source>
</evidence>